<sequence>MGAADNQSPYQPDIPVWQRKRPFEEVVNNSFEVEDAVVLQTPVPATPSGKAYYLIKRRMRITYSRFAHVGKACYISIKIAGDLNDLSAMTRIQHTTLQVAPNNWLLLNAYEPEPVLQAELHFADGEFSCSRKVLRQRLLRQAETEFQFVVKPLKDEDCLLTVELFYIHESAASLVQDDTKTIAEKILLTNLVITATSFFGFHAGQLALVKRLISIIGVALLIFLAIRDGQFATNCDLQQLNCTTDVGKIFEYLILILANIVSVPVLDELKERLTRTRH</sequence>
<accession>A0A5J4KT48</accession>
<dbReference type="Proteomes" id="UP000326912">
    <property type="component" value="Unassembled WGS sequence"/>
</dbReference>
<keyword evidence="1" id="KW-1133">Transmembrane helix</keyword>
<dbReference type="AlphaFoldDB" id="A0A5J4KT48"/>
<keyword evidence="1" id="KW-0812">Transmembrane</keyword>
<dbReference type="EMBL" id="BKZW01000003">
    <property type="protein sequence ID" value="GER90843.1"/>
    <property type="molecule type" value="Genomic_DNA"/>
</dbReference>
<gene>
    <name evidence="2" type="ORF">KDW_50050</name>
</gene>
<organism evidence="2 3">
    <name type="scientific">Dictyobacter vulcani</name>
    <dbReference type="NCBI Taxonomy" id="2607529"/>
    <lineage>
        <taxon>Bacteria</taxon>
        <taxon>Bacillati</taxon>
        <taxon>Chloroflexota</taxon>
        <taxon>Ktedonobacteria</taxon>
        <taxon>Ktedonobacterales</taxon>
        <taxon>Dictyobacteraceae</taxon>
        <taxon>Dictyobacter</taxon>
    </lineage>
</organism>
<evidence type="ECO:0000256" key="1">
    <source>
        <dbReference type="SAM" id="Phobius"/>
    </source>
</evidence>
<evidence type="ECO:0000313" key="3">
    <source>
        <dbReference type="Proteomes" id="UP000326912"/>
    </source>
</evidence>
<proteinExistence type="predicted"/>
<evidence type="ECO:0000313" key="2">
    <source>
        <dbReference type="EMBL" id="GER90843.1"/>
    </source>
</evidence>
<reference evidence="2 3" key="1">
    <citation type="submission" date="2019-10" db="EMBL/GenBank/DDBJ databases">
        <title>Dictyobacter vulcani sp. nov., within the class Ktedonobacteria, isolated from soil of volcanic Mt. Zao.</title>
        <authorList>
            <person name="Zheng Y."/>
            <person name="Wang C.M."/>
            <person name="Sakai Y."/>
            <person name="Abe K."/>
            <person name="Yokota A."/>
            <person name="Yabe S."/>
        </authorList>
    </citation>
    <scope>NUCLEOTIDE SEQUENCE [LARGE SCALE GENOMIC DNA]</scope>
    <source>
        <strain evidence="2 3">W12</strain>
    </source>
</reference>
<comment type="caution">
    <text evidence="2">The sequence shown here is derived from an EMBL/GenBank/DDBJ whole genome shotgun (WGS) entry which is preliminary data.</text>
</comment>
<keyword evidence="1" id="KW-0472">Membrane</keyword>
<name>A0A5J4KT48_9CHLR</name>
<keyword evidence="3" id="KW-1185">Reference proteome</keyword>
<feature type="transmembrane region" description="Helical" evidence="1">
    <location>
        <begin position="208"/>
        <end position="226"/>
    </location>
</feature>
<protein>
    <submittedName>
        <fullName evidence="2">Uncharacterized protein</fullName>
    </submittedName>
</protein>